<feature type="compositionally biased region" description="Basic and acidic residues" evidence="1">
    <location>
        <begin position="98"/>
        <end position="108"/>
    </location>
</feature>
<feature type="compositionally biased region" description="Acidic residues" evidence="1">
    <location>
        <begin position="78"/>
        <end position="97"/>
    </location>
</feature>
<evidence type="ECO:0000256" key="1">
    <source>
        <dbReference type="SAM" id="MobiDB-lite"/>
    </source>
</evidence>
<reference evidence="2 3" key="1">
    <citation type="journal article" date="2014" name="Int. J. Syst. Evol. Microbiol.">
        <title>Arthrobacter pityocampae sp. nov., isolated from Thaumetopoea pityocampa (Lep., Thaumetopoeidae).</title>
        <authorList>
            <person name="Ince I.A."/>
            <person name="Demirbag Z."/>
            <person name="Kati H."/>
        </authorList>
    </citation>
    <scope>NUCLEOTIDE SEQUENCE [LARGE SCALE GENOMIC DNA]</scope>
    <source>
        <strain evidence="2 3">Tp2</strain>
    </source>
</reference>
<evidence type="ECO:0000313" key="2">
    <source>
        <dbReference type="EMBL" id="PPB48272.1"/>
    </source>
</evidence>
<proteinExistence type="predicted"/>
<protein>
    <submittedName>
        <fullName evidence="2">Uncharacterized protein</fullName>
    </submittedName>
</protein>
<gene>
    <name evidence="2" type="ORF">C4K88_15075</name>
</gene>
<dbReference type="EMBL" id="PRKW01000006">
    <property type="protein sequence ID" value="PPB48272.1"/>
    <property type="molecule type" value="Genomic_DNA"/>
</dbReference>
<sequence>MKSRISPDEPFPEDLGRLKDQDVEVLNSKVHREVDHEFATEGEVHPETAARKDEVKDELDDRDAGPGLTLVPPHDGEPHDDDPDAHGEDDADGDEGEHDGADRAGGER</sequence>
<organism evidence="2 3">
    <name type="scientific">Arthrobacter pityocampae</name>
    <dbReference type="NCBI Taxonomy" id="547334"/>
    <lineage>
        <taxon>Bacteria</taxon>
        <taxon>Bacillati</taxon>
        <taxon>Actinomycetota</taxon>
        <taxon>Actinomycetes</taxon>
        <taxon>Micrococcales</taxon>
        <taxon>Micrococcaceae</taxon>
        <taxon>Arthrobacter</taxon>
    </lineage>
</organism>
<feature type="region of interest" description="Disordered" evidence="1">
    <location>
        <begin position="29"/>
        <end position="108"/>
    </location>
</feature>
<feature type="compositionally biased region" description="Basic and acidic residues" evidence="1">
    <location>
        <begin position="30"/>
        <end position="55"/>
    </location>
</feature>
<dbReference type="Proteomes" id="UP000239297">
    <property type="component" value="Unassembled WGS sequence"/>
</dbReference>
<evidence type="ECO:0000313" key="3">
    <source>
        <dbReference type="Proteomes" id="UP000239297"/>
    </source>
</evidence>
<keyword evidence="3" id="KW-1185">Reference proteome</keyword>
<comment type="caution">
    <text evidence="2">The sequence shown here is derived from an EMBL/GenBank/DDBJ whole genome shotgun (WGS) entry which is preliminary data.</text>
</comment>
<feature type="region of interest" description="Disordered" evidence="1">
    <location>
        <begin position="1"/>
        <end position="20"/>
    </location>
</feature>
<dbReference type="AlphaFoldDB" id="A0A2S5IUM2"/>
<dbReference type="RefSeq" id="WP_104122440.1">
    <property type="nucleotide sequence ID" value="NZ_PRKW01000006.1"/>
</dbReference>
<accession>A0A2S5IUM2</accession>
<dbReference type="OrthoDB" id="4950503at2"/>
<name>A0A2S5IUM2_9MICC</name>